<evidence type="ECO:0000313" key="9">
    <source>
        <dbReference type="EMBL" id="VWL92423.1"/>
    </source>
</evidence>
<dbReference type="RefSeq" id="WP_226803232.1">
    <property type="nucleotide sequence ID" value="NZ_CABWIC010000007.1"/>
</dbReference>
<dbReference type="AlphaFoldDB" id="A0A5K1IU47"/>
<dbReference type="Pfam" id="PF02618">
    <property type="entry name" value="YceG"/>
    <property type="match status" value="1"/>
</dbReference>
<evidence type="ECO:0000256" key="2">
    <source>
        <dbReference type="ARBA" id="ARBA00022692"/>
    </source>
</evidence>
<protein>
    <recommendedName>
        <fullName evidence="7">Endolytic murein transglycosylase</fullName>
        <ecNumber evidence="7">4.2.2.29</ecNumber>
    </recommendedName>
    <alternativeName>
        <fullName evidence="7">Peptidoglycan lytic transglycosylase</fullName>
    </alternativeName>
    <alternativeName>
        <fullName evidence="7">Peptidoglycan polymerization terminase</fullName>
    </alternativeName>
</protein>
<evidence type="ECO:0000313" key="10">
    <source>
        <dbReference type="Proteomes" id="UP000405524"/>
    </source>
</evidence>
<feature type="region of interest" description="Disordered" evidence="8">
    <location>
        <begin position="1"/>
        <end position="71"/>
    </location>
</feature>
<evidence type="ECO:0000256" key="1">
    <source>
        <dbReference type="ARBA" id="ARBA00022475"/>
    </source>
</evidence>
<evidence type="ECO:0000256" key="5">
    <source>
        <dbReference type="ARBA" id="ARBA00023239"/>
    </source>
</evidence>
<keyword evidence="3 7" id="KW-1133">Transmembrane helix</keyword>
<keyword evidence="4 7" id="KW-0472">Membrane</keyword>
<gene>
    <name evidence="7 9" type="primary">mltG</name>
    <name evidence="9" type="ORF">JKKLCJKK_00562</name>
</gene>
<dbReference type="NCBIfam" id="TIGR00247">
    <property type="entry name" value="endolytic transglycosylase MltG"/>
    <property type="match status" value="1"/>
</dbReference>
<reference evidence="9 10" key="1">
    <citation type="submission" date="2019-10" db="EMBL/GenBank/DDBJ databases">
        <authorList>
            <person name="Wolf R A."/>
        </authorList>
    </citation>
    <scope>NUCLEOTIDE SEQUENCE [LARGE SCALE GENOMIC DNA]</scope>
    <source>
        <strain evidence="9">Collinsella_intestinalis_DSM_13632</strain>
    </source>
</reference>
<dbReference type="Gene3D" id="3.30.1490.480">
    <property type="entry name" value="Endolytic murein transglycosylase"/>
    <property type="match status" value="1"/>
</dbReference>
<feature type="site" description="Important for catalytic activity" evidence="7">
    <location>
        <position position="315"/>
    </location>
</feature>
<dbReference type="PANTHER" id="PTHR30518:SF2">
    <property type="entry name" value="ENDOLYTIC MUREIN TRANSGLYCOSYLASE"/>
    <property type="match status" value="1"/>
</dbReference>
<dbReference type="GO" id="GO:0071555">
    <property type="term" value="P:cell wall organization"/>
    <property type="evidence" value="ECO:0007669"/>
    <property type="project" value="UniProtKB-KW"/>
</dbReference>
<dbReference type="EC" id="4.2.2.29" evidence="7"/>
<dbReference type="InterPro" id="IPR003770">
    <property type="entry name" value="MLTG-like"/>
</dbReference>
<proteinExistence type="inferred from homology"/>
<keyword evidence="2 7" id="KW-0812">Transmembrane</keyword>
<keyword evidence="1 7" id="KW-1003">Cell membrane</keyword>
<name>A0A5K1IU47_9ACTN</name>
<dbReference type="PANTHER" id="PTHR30518">
    <property type="entry name" value="ENDOLYTIC MUREIN TRANSGLYCOSYLASE"/>
    <property type="match status" value="1"/>
</dbReference>
<keyword evidence="6 7" id="KW-0961">Cell wall biogenesis/degradation</keyword>
<evidence type="ECO:0000256" key="7">
    <source>
        <dbReference type="HAMAP-Rule" id="MF_02065"/>
    </source>
</evidence>
<dbReference type="GO" id="GO:0008932">
    <property type="term" value="F:lytic endotransglycosylase activity"/>
    <property type="evidence" value="ECO:0007669"/>
    <property type="project" value="UniProtKB-UniRule"/>
</dbReference>
<feature type="compositionally biased region" description="Basic and acidic residues" evidence="8">
    <location>
        <begin position="1"/>
        <end position="16"/>
    </location>
</feature>
<dbReference type="EMBL" id="CABWIC010000007">
    <property type="protein sequence ID" value="VWL92423.1"/>
    <property type="molecule type" value="Genomic_DNA"/>
</dbReference>
<organism evidence="9 10">
    <name type="scientific">Collinsella intestinalis</name>
    <dbReference type="NCBI Taxonomy" id="147207"/>
    <lineage>
        <taxon>Bacteria</taxon>
        <taxon>Bacillati</taxon>
        <taxon>Actinomycetota</taxon>
        <taxon>Coriobacteriia</taxon>
        <taxon>Coriobacteriales</taxon>
        <taxon>Coriobacteriaceae</taxon>
        <taxon>Collinsella</taxon>
    </lineage>
</organism>
<comment type="function">
    <text evidence="7">Functions as a peptidoglycan terminase that cleaves nascent peptidoglycan strands endolytically to terminate their elongation.</text>
</comment>
<dbReference type="GO" id="GO:0009252">
    <property type="term" value="P:peptidoglycan biosynthetic process"/>
    <property type="evidence" value="ECO:0007669"/>
    <property type="project" value="UniProtKB-UniRule"/>
</dbReference>
<keyword evidence="5 7" id="KW-0456">Lyase</keyword>
<comment type="catalytic activity">
    <reaction evidence="7">
        <text>a peptidoglycan chain = a peptidoglycan chain with N-acetyl-1,6-anhydromuramyl-[peptide] at the reducing end + a peptidoglycan chain with N-acetylglucosamine at the non-reducing end.</text>
        <dbReference type="EC" id="4.2.2.29"/>
    </reaction>
</comment>
<accession>A0A5K1IU47</accession>
<dbReference type="Proteomes" id="UP000405524">
    <property type="component" value="Unassembled WGS sequence"/>
</dbReference>
<sequence length="427" mass="45856">MANDYGSHRDQRDQRPAGKRFRTNAPAPAPRPAANAPRPRAAAPRSARGTAPRPQRVQAPSQARAHGRSGGVHPAYAQAAAKRSKLPVIFGVLIAIAVVAVAAVFVFPRVFGGSGEAIEAGQPVNVVIPEGATGDVIAQTLVENHVVEDAGEYYAAVKKLGAEMQLKPGEYRFETLQDPISVVKQLVVGPNVEGVKLTVPEGKTVAQTARIVEGVYGIPADDFIAQAKASNYVADFAFLSEAADDSLEGYLFPKTYTFQGTPTADQIIRAMLGQFQLDVLDALDFNAGLASIKARFGVELTAYQLLDLASIVEREGLHAEQRSHVASVFLNRLAGKGDFAGRPYLQSDATLMYVTGGEVTANDIQTIDSPYNSYKNAGLPPTPICSPSAEAISATLNPTDSNDLYFFITQDEEFFSETYDDHQKSWE</sequence>
<feature type="transmembrane region" description="Helical" evidence="7">
    <location>
        <begin position="86"/>
        <end position="107"/>
    </location>
</feature>
<evidence type="ECO:0000256" key="6">
    <source>
        <dbReference type="ARBA" id="ARBA00023316"/>
    </source>
</evidence>
<dbReference type="HAMAP" id="MF_02065">
    <property type="entry name" value="MltG"/>
    <property type="match status" value="1"/>
</dbReference>
<evidence type="ECO:0000256" key="8">
    <source>
        <dbReference type="SAM" id="MobiDB-lite"/>
    </source>
</evidence>
<comment type="subcellular location">
    <subcellularLocation>
        <location evidence="7">Cell membrane</location>
        <topology evidence="7">Single-pass membrane protein</topology>
    </subcellularLocation>
</comment>
<evidence type="ECO:0000256" key="4">
    <source>
        <dbReference type="ARBA" id="ARBA00023136"/>
    </source>
</evidence>
<feature type="compositionally biased region" description="Low complexity" evidence="8">
    <location>
        <begin position="32"/>
        <end position="54"/>
    </location>
</feature>
<evidence type="ECO:0000256" key="3">
    <source>
        <dbReference type="ARBA" id="ARBA00022989"/>
    </source>
</evidence>
<comment type="similarity">
    <text evidence="7">Belongs to the transglycosylase MltG family.</text>
</comment>
<dbReference type="GeneID" id="77465547"/>
<dbReference type="GO" id="GO:0005886">
    <property type="term" value="C:plasma membrane"/>
    <property type="evidence" value="ECO:0007669"/>
    <property type="project" value="UniProtKB-SubCell"/>
</dbReference>